<proteinExistence type="inferred from homology"/>
<dbReference type="OrthoDB" id="440424at2759"/>
<sequence length="347" mass="38294">MRTVAIAGLIGIAACIEVAGLDFSRLPLPIRGVDVESLAPRLLKQAQDFAGQQWTTISDFTCAAYGTDPADIIDQNNLNLNPKDAWNQATDFVDRAQQHLQLLVDGAGRAAPEVAEQFGAHTDNIWDHVTEFGDDTLQRAQTIIDQARRNIPGVDEELRQIEDTVVSISSFAVVMKEGLKSAAERSNENPEEVATALEDLLENLIKQFKAEFPPPDQAQGHDERKERVGKFLDRVMSVMMGFCVEHGMEEKATREILEKIRLQIEFLVVTIGDLGEQHPFLAKVVVTAIVAFTAEKLLFKSILRLFGFGNKGVGRGTLAAWIQSKSYGGHVPKGGLFSRLQRSGMIR</sequence>
<protein>
    <submittedName>
        <fullName evidence="7">Uncharacterized protein</fullName>
    </submittedName>
</protein>
<keyword evidence="6" id="KW-0732">Signal</keyword>
<evidence type="ECO:0000256" key="5">
    <source>
        <dbReference type="ARBA" id="ARBA00023136"/>
    </source>
</evidence>
<comment type="subcellular location">
    <subcellularLocation>
        <location evidence="1">Membrane</location>
        <topology evidence="1">Multi-pass membrane protein</topology>
    </subcellularLocation>
</comment>
<dbReference type="InterPro" id="IPR038213">
    <property type="entry name" value="IFI6/IFI27-like_sf"/>
</dbReference>
<dbReference type="EMBL" id="KB467876">
    <property type="protein sequence ID" value="PCH36339.1"/>
    <property type="molecule type" value="Genomic_DNA"/>
</dbReference>
<keyword evidence="8" id="KW-1185">Reference proteome</keyword>
<evidence type="ECO:0000313" key="7">
    <source>
        <dbReference type="EMBL" id="PCH36339.1"/>
    </source>
</evidence>
<evidence type="ECO:0000256" key="3">
    <source>
        <dbReference type="ARBA" id="ARBA00022692"/>
    </source>
</evidence>
<evidence type="ECO:0000256" key="6">
    <source>
        <dbReference type="SAM" id="SignalP"/>
    </source>
</evidence>
<dbReference type="GO" id="GO:0016020">
    <property type="term" value="C:membrane"/>
    <property type="evidence" value="ECO:0007669"/>
    <property type="project" value="UniProtKB-SubCell"/>
</dbReference>
<gene>
    <name evidence="7" type="ORF">WOLCODRAFT_20482</name>
</gene>
<dbReference type="AlphaFoldDB" id="A0A2H3JC77"/>
<keyword evidence="5" id="KW-0472">Membrane</keyword>
<keyword evidence="4" id="KW-1133">Transmembrane helix</keyword>
<reference evidence="7 8" key="1">
    <citation type="journal article" date="2012" name="Science">
        <title>The Paleozoic origin of enzymatic lignin decomposition reconstructed from 31 fungal genomes.</title>
        <authorList>
            <person name="Floudas D."/>
            <person name="Binder M."/>
            <person name="Riley R."/>
            <person name="Barry K."/>
            <person name="Blanchette R.A."/>
            <person name="Henrissat B."/>
            <person name="Martinez A.T."/>
            <person name="Otillar R."/>
            <person name="Spatafora J.W."/>
            <person name="Yadav J.S."/>
            <person name="Aerts A."/>
            <person name="Benoit I."/>
            <person name="Boyd A."/>
            <person name="Carlson A."/>
            <person name="Copeland A."/>
            <person name="Coutinho P.M."/>
            <person name="de Vries R.P."/>
            <person name="Ferreira P."/>
            <person name="Findley K."/>
            <person name="Foster B."/>
            <person name="Gaskell J."/>
            <person name="Glotzer D."/>
            <person name="Gorecki P."/>
            <person name="Heitman J."/>
            <person name="Hesse C."/>
            <person name="Hori C."/>
            <person name="Igarashi K."/>
            <person name="Jurgens J.A."/>
            <person name="Kallen N."/>
            <person name="Kersten P."/>
            <person name="Kohler A."/>
            <person name="Kuees U."/>
            <person name="Kumar T.K.A."/>
            <person name="Kuo A."/>
            <person name="LaButti K."/>
            <person name="Larrondo L.F."/>
            <person name="Lindquist E."/>
            <person name="Ling A."/>
            <person name="Lombard V."/>
            <person name="Lucas S."/>
            <person name="Lundell T."/>
            <person name="Martin R."/>
            <person name="McLaughlin D.J."/>
            <person name="Morgenstern I."/>
            <person name="Morin E."/>
            <person name="Murat C."/>
            <person name="Nagy L.G."/>
            <person name="Nolan M."/>
            <person name="Ohm R.A."/>
            <person name="Patyshakuliyeva A."/>
            <person name="Rokas A."/>
            <person name="Ruiz-Duenas F.J."/>
            <person name="Sabat G."/>
            <person name="Salamov A."/>
            <person name="Samejima M."/>
            <person name="Schmutz J."/>
            <person name="Slot J.C."/>
            <person name="St John F."/>
            <person name="Stenlid J."/>
            <person name="Sun H."/>
            <person name="Sun S."/>
            <person name="Syed K."/>
            <person name="Tsang A."/>
            <person name="Wiebenga A."/>
            <person name="Young D."/>
            <person name="Pisabarro A."/>
            <person name="Eastwood D.C."/>
            <person name="Martin F."/>
            <person name="Cullen D."/>
            <person name="Grigoriev I.V."/>
            <person name="Hibbett D.S."/>
        </authorList>
    </citation>
    <scope>NUCLEOTIDE SEQUENCE [LARGE SCALE GENOMIC DNA]</scope>
    <source>
        <strain evidence="7 8">MD-104</strain>
    </source>
</reference>
<evidence type="ECO:0000313" key="8">
    <source>
        <dbReference type="Proteomes" id="UP000218811"/>
    </source>
</evidence>
<evidence type="ECO:0000256" key="4">
    <source>
        <dbReference type="ARBA" id="ARBA00022989"/>
    </source>
</evidence>
<dbReference type="Pfam" id="PF06140">
    <property type="entry name" value="Ifi-6-16"/>
    <property type="match status" value="1"/>
</dbReference>
<dbReference type="InterPro" id="IPR009311">
    <property type="entry name" value="IFI6/IFI27-like"/>
</dbReference>
<feature type="signal peptide" evidence="6">
    <location>
        <begin position="1"/>
        <end position="20"/>
    </location>
</feature>
<comment type="similarity">
    <text evidence="2">Belongs to the IFI6/IFI27 family.</text>
</comment>
<feature type="chain" id="PRO_5013850480" evidence="6">
    <location>
        <begin position="21"/>
        <end position="347"/>
    </location>
</feature>
<dbReference type="PROSITE" id="PS51257">
    <property type="entry name" value="PROKAR_LIPOPROTEIN"/>
    <property type="match status" value="1"/>
</dbReference>
<evidence type="ECO:0000256" key="2">
    <source>
        <dbReference type="ARBA" id="ARBA00007262"/>
    </source>
</evidence>
<accession>A0A2H3JC77</accession>
<dbReference type="Gene3D" id="6.10.110.10">
    <property type="match status" value="1"/>
</dbReference>
<name>A0A2H3JC77_WOLCO</name>
<evidence type="ECO:0000256" key="1">
    <source>
        <dbReference type="ARBA" id="ARBA00004141"/>
    </source>
</evidence>
<dbReference type="OMA" id="FAGNIFR"/>
<keyword evidence="3" id="KW-0812">Transmembrane</keyword>
<dbReference type="Proteomes" id="UP000218811">
    <property type="component" value="Unassembled WGS sequence"/>
</dbReference>
<organism evidence="7 8">
    <name type="scientific">Wolfiporia cocos (strain MD-104)</name>
    <name type="common">Brown rot fungus</name>
    <dbReference type="NCBI Taxonomy" id="742152"/>
    <lineage>
        <taxon>Eukaryota</taxon>
        <taxon>Fungi</taxon>
        <taxon>Dikarya</taxon>
        <taxon>Basidiomycota</taxon>
        <taxon>Agaricomycotina</taxon>
        <taxon>Agaricomycetes</taxon>
        <taxon>Polyporales</taxon>
        <taxon>Phaeolaceae</taxon>
        <taxon>Wolfiporia</taxon>
    </lineage>
</organism>